<feature type="domain" description="Fibronectin type-III" evidence="2">
    <location>
        <begin position="784"/>
        <end position="878"/>
    </location>
</feature>
<dbReference type="AlphaFoldDB" id="A0A9X1VLV2"/>
<name>A0A9X1VLV2_9FLAO</name>
<keyword evidence="4" id="KW-1185">Reference proteome</keyword>
<dbReference type="InterPro" id="IPR024079">
    <property type="entry name" value="MetalloPept_cat_dom_sf"/>
</dbReference>
<evidence type="ECO:0000313" key="3">
    <source>
        <dbReference type="EMBL" id="MCI2228889.1"/>
    </source>
</evidence>
<evidence type="ECO:0000313" key="4">
    <source>
        <dbReference type="Proteomes" id="UP001139369"/>
    </source>
</evidence>
<dbReference type="GO" id="GO:0008237">
    <property type="term" value="F:metallopeptidase activity"/>
    <property type="evidence" value="ECO:0007669"/>
    <property type="project" value="InterPro"/>
</dbReference>
<protein>
    <submittedName>
        <fullName evidence="3">M12 family metallo-peptidase</fullName>
    </submittedName>
</protein>
<dbReference type="InterPro" id="IPR026444">
    <property type="entry name" value="Secre_tail"/>
</dbReference>
<evidence type="ECO:0000259" key="2">
    <source>
        <dbReference type="PROSITE" id="PS50853"/>
    </source>
</evidence>
<accession>A0A9X1VLV2</accession>
<dbReference type="NCBIfam" id="TIGR04183">
    <property type="entry name" value="Por_Secre_tail"/>
    <property type="match status" value="1"/>
</dbReference>
<organism evidence="3 4">
    <name type="scientific">Polaribacter marinus</name>
    <dbReference type="NCBI Taxonomy" id="2916838"/>
    <lineage>
        <taxon>Bacteria</taxon>
        <taxon>Pseudomonadati</taxon>
        <taxon>Bacteroidota</taxon>
        <taxon>Flavobacteriia</taxon>
        <taxon>Flavobacteriales</taxon>
        <taxon>Flavobacteriaceae</taxon>
    </lineage>
</organism>
<proteinExistence type="predicted"/>
<dbReference type="Pfam" id="PF13583">
    <property type="entry name" value="Reprolysin_4"/>
    <property type="match status" value="1"/>
</dbReference>
<dbReference type="CDD" id="cd00063">
    <property type="entry name" value="FN3"/>
    <property type="match status" value="1"/>
</dbReference>
<dbReference type="SUPFAM" id="SSF49265">
    <property type="entry name" value="Fibronectin type III"/>
    <property type="match status" value="1"/>
</dbReference>
<dbReference type="InterPro" id="IPR003961">
    <property type="entry name" value="FN3_dom"/>
</dbReference>
<dbReference type="InterPro" id="IPR036116">
    <property type="entry name" value="FN3_sf"/>
</dbReference>
<dbReference type="SUPFAM" id="SSF55486">
    <property type="entry name" value="Metalloproteases ('zincins'), catalytic domain"/>
    <property type="match status" value="1"/>
</dbReference>
<dbReference type="Pfam" id="PF20009">
    <property type="entry name" value="GEVED"/>
    <property type="match status" value="1"/>
</dbReference>
<evidence type="ECO:0000256" key="1">
    <source>
        <dbReference type="ARBA" id="ARBA00022729"/>
    </source>
</evidence>
<dbReference type="RefSeq" id="WP_242178020.1">
    <property type="nucleotide sequence ID" value="NZ_JAKQYM010000004.1"/>
</dbReference>
<gene>
    <name evidence="3" type="ORF">MC378_06890</name>
</gene>
<keyword evidence="1" id="KW-0732">Signal</keyword>
<dbReference type="Gene3D" id="3.40.390.10">
    <property type="entry name" value="Collagenase (Catalytic Domain)"/>
    <property type="match status" value="1"/>
</dbReference>
<dbReference type="EMBL" id="JAKQYM010000004">
    <property type="protein sequence ID" value="MCI2228889.1"/>
    <property type="molecule type" value="Genomic_DNA"/>
</dbReference>
<dbReference type="Proteomes" id="UP001139369">
    <property type="component" value="Unassembled WGS sequence"/>
</dbReference>
<dbReference type="PROSITE" id="PS50853">
    <property type="entry name" value="FN3"/>
    <property type="match status" value="1"/>
</dbReference>
<dbReference type="Gene3D" id="2.60.40.10">
    <property type="entry name" value="Immunoglobulins"/>
    <property type="match status" value="2"/>
</dbReference>
<dbReference type="Pfam" id="PF18962">
    <property type="entry name" value="Por_Secre_tail"/>
    <property type="match status" value="1"/>
</dbReference>
<sequence>MKQKLQNFLTLIALLFFVGINSQSKVWKKAKSSGEFQGHSIEKLDENNSEVIGLDFTAFKKQLVNAPLRGVNAKSSDVIIELPNEKGELQAFRVLEVPVFSPSLSAKYPEIKSYVGFSTDKLGAIVRMSVSPKGVQTMISYKNKPTVFMQPIHNDVKNYVVYNRLSKNNLPTEDYICSTTNELVKDTGVNNITQRSANDQTLRKFRLVVSVTGEYTSYHGGTVAGALAAINATITRVNAVFETDMAITFEVQDFPALIYTNGLTDPYSNASVGTASSNSNALIGWGLQLQNTLTSNINNSDYDIGHLFGASGGGGNAGCIGCVCVDDTSSTFDKNKGAGFTSPADGQPEGDTFDIDYVAHEIGHQMGANHTFSHGTEGYGVNVEPGSGSTIMGYAGITTSNVQQHSDPYFHYASIKQIVDNVVDNRTCWQSNSPVTLANNPPVVNAGSDYVIPRGTPYVLRGSATDADGEDQLMYTWEQIDNGQVTTGQFGPTRAVGAMTRSLPPSTSSNRYVPKLSRVVAGQLTETNPASGDDWETVSNISRDLNFALTVRDRQPTATGLNGQTAYDLMKITVDDSVGPFMVTSQNSNVLWDAGSTETVTWDVAGTNAGTVNASKVNILLSIDGGVTFPYTLATDVDNDGTHTFVVPATGGGDTTQARIIVEAKDNIFYAMNSSNFSIQESEFAIAVSNPEVAVCSPNEAIYNFTYNTFLGFTGTTTFSASGLPANATVTFNPATAVSDGTAVTATISGIANVAVGEHNFKIVGTSAAISKDADVTLNIYNGSPNTITLTSPADANVNEAIAPTLMWDADANAISYDVEVATDNAFANIVSSENVNTNSFSVTGLNQSTTYYWRVKGKSLCGDGDFSSVFSFTTTNCSVCDSSGTTTYDTSTTLVKFNTIDNATTKLDGSLQKQGYFDYTSISTDVKLNETHDLTVNVNTDGNYRVQVKAWIDWNHNCSFDDAGEEYDLGFAGNTSDGPTDLSPLSITIPAGASLGNTVMRVSSRYTSSLTVTYPTSCETGFDGEVEDYTINVQDETASLEDFAFSGFNLYPNPTNGEFTLNLEVLNTDKVTVQLFDVRGRLIGEKNYLNTNTNFSENISFDKASAGLYLVKITNRSKQTTRKLVIK</sequence>
<dbReference type="InterPro" id="IPR013783">
    <property type="entry name" value="Ig-like_fold"/>
</dbReference>
<reference evidence="3" key="1">
    <citation type="submission" date="2022-02" db="EMBL/GenBank/DDBJ databases">
        <title>Polaribacter sp. MSW13, isolated from seawater.</title>
        <authorList>
            <person name="Kristyanto S."/>
            <person name="Jung J."/>
            <person name="Jeon C.O."/>
        </authorList>
    </citation>
    <scope>NUCLEOTIDE SEQUENCE</scope>
    <source>
        <strain evidence="3">MSW13</strain>
    </source>
</reference>
<dbReference type="InterPro" id="IPR045474">
    <property type="entry name" value="GEVED"/>
</dbReference>
<comment type="caution">
    <text evidence="3">The sequence shown here is derived from an EMBL/GenBank/DDBJ whole genome shotgun (WGS) entry which is preliminary data.</text>
</comment>